<evidence type="ECO:0000256" key="1">
    <source>
        <dbReference type="SAM" id="MobiDB-lite"/>
    </source>
</evidence>
<evidence type="ECO:0000313" key="3">
    <source>
        <dbReference type="Proteomes" id="UP000272942"/>
    </source>
</evidence>
<keyword evidence="3" id="KW-1185">Reference proteome</keyword>
<dbReference type="Proteomes" id="UP000272942">
    <property type="component" value="Unassembled WGS sequence"/>
</dbReference>
<evidence type="ECO:0000313" key="2">
    <source>
        <dbReference type="EMBL" id="VDP75969.1"/>
    </source>
</evidence>
<dbReference type="AlphaFoldDB" id="A0A183AF52"/>
<dbReference type="OrthoDB" id="6266986at2759"/>
<accession>A0A183AF52</accession>
<dbReference type="WBParaSite" id="ECPE_0000560001-mRNA-1">
    <property type="protein sequence ID" value="ECPE_0000560001-mRNA-1"/>
    <property type="gene ID" value="ECPE_0000560001"/>
</dbReference>
<proteinExistence type="predicted"/>
<evidence type="ECO:0000313" key="4">
    <source>
        <dbReference type="WBParaSite" id="ECPE_0000560001-mRNA-1"/>
    </source>
</evidence>
<dbReference type="InterPro" id="IPR045860">
    <property type="entry name" value="Snake_toxin-like_sf"/>
</dbReference>
<sequence>MTDPVPIASHAKGTLTRIVTRSVGLTVSPRVQHASVQTSVPDVHHLTDHDAGYVPLKISHHSKKVHKCASAIGAPKDILDAILGPLSEPAQSHSLVASVNEVDRESVQITETDSWQWHSNPETPDPPDFISSTPSLCRRDPMDQSRPAGSGDVHVQDDPVSRRPGALFHETVSRYLEQTAPQVRAARVWLHDPIVKDLYERRDRCLIDMNGLSGRRGIMLSLHTLLELRRDCGQIDDWMQLLYMLPIVINVYHVLHTTATSEGIEEIYAAGALYSTSRVCGDQCTPYDNLILGSGGRRACCQTDACNSDWDTATGDSRGTILKADSLPNTTYPCSTSVANTIHVITVVLTAFCSFKL</sequence>
<protein>
    <submittedName>
        <fullName evidence="4">Transmembrane protein</fullName>
    </submittedName>
</protein>
<reference evidence="4" key="1">
    <citation type="submission" date="2016-06" db="UniProtKB">
        <authorList>
            <consortium name="WormBaseParasite"/>
        </authorList>
    </citation>
    <scope>IDENTIFICATION</scope>
</reference>
<organism evidence="4">
    <name type="scientific">Echinostoma caproni</name>
    <dbReference type="NCBI Taxonomy" id="27848"/>
    <lineage>
        <taxon>Eukaryota</taxon>
        <taxon>Metazoa</taxon>
        <taxon>Spiralia</taxon>
        <taxon>Lophotrochozoa</taxon>
        <taxon>Platyhelminthes</taxon>
        <taxon>Trematoda</taxon>
        <taxon>Digenea</taxon>
        <taxon>Plagiorchiida</taxon>
        <taxon>Echinostomata</taxon>
        <taxon>Echinostomatoidea</taxon>
        <taxon>Echinostomatidae</taxon>
        <taxon>Echinostoma</taxon>
    </lineage>
</organism>
<gene>
    <name evidence="2" type="ORF">ECPE_LOCUS5587</name>
</gene>
<name>A0A183AF52_9TREM</name>
<feature type="region of interest" description="Disordered" evidence="1">
    <location>
        <begin position="138"/>
        <end position="161"/>
    </location>
</feature>
<dbReference type="SUPFAM" id="SSF57302">
    <property type="entry name" value="Snake toxin-like"/>
    <property type="match status" value="1"/>
</dbReference>
<dbReference type="EMBL" id="UZAN01042457">
    <property type="protein sequence ID" value="VDP75969.1"/>
    <property type="molecule type" value="Genomic_DNA"/>
</dbReference>
<reference evidence="2 3" key="2">
    <citation type="submission" date="2018-11" db="EMBL/GenBank/DDBJ databases">
        <authorList>
            <consortium name="Pathogen Informatics"/>
        </authorList>
    </citation>
    <scope>NUCLEOTIDE SEQUENCE [LARGE SCALE GENOMIC DNA]</scope>
    <source>
        <strain evidence="2 3">Egypt</strain>
    </source>
</reference>